<dbReference type="Pfam" id="PF21033">
    <property type="entry name" value="RMD1-3"/>
    <property type="match status" value="1"/>
</dbReference>
<organism evidence="2">
    <name type="scientific">Micromonas pusilla</name>
    <name type="common">Picoplanktonic green alga</name>
    <name type="synonym">Chromulina pusilla</name>
    <dbReference type="NCBI Taxonomy" id="38833"/>
    <lineage>
        <taxon>Eukaryota</taxon>
        <taxon>Viridiplantae</taxon>
        <taxon>Chlorophyta</taxon>
        <taxon>Mamiellophyceae</taxon>
        <taxon>Mamiellales</taxon>
        <taxon>Mamiellaceae</taxon>
        <taxon>Micromonas</taxon>
    </lineage>
</organism>
<dbReference type="AlphaFoldDB" id="A0A7S0GYU4"/>
<dbReference type="SUPFAM" id="SSF48452">
    <property type="entry name" value="TPR-like"/>
    <property type="match status" value="1"/>
</dbReference>
<feature type="region of interest" description="Disordered" evidence="1">
    <location>
        <begin position="53"/>
        <end position="104"/>
    </location>
</feature>
<dbReference type="EMBL" id="HBEN01010905">
    <property type="protein sequence ID" value="CAD8445512.1"/>
    <property type="molecule type" value="Transcribed_RNA"/>
</dbReference>
<protein>
    <recommendedName>
        <fullName evidence="3">Tetratricopeptide repeat-containing protein</fullName>
    </recommendedName>
</protein>
<feature type="region of interest" description="Disordered" evidence="1">
    <location>
        <begin position="1"/>
        <end position="23"/>
    </location>
</feature>
<feature type="compositionally biased region" description="Basic and acidic residues" evidence="1">
    <location>
        <begin position="250"/>
        <end position="264"/>
    </location>
</feature>
<feature type="compositionally biased region" description="Basic residues" evidence="1">
    <location>
        <begin position="265"/>
        <end position="276"/>
    </location>
</feature>
<feature type="region of interest" description="Disordered" evidence="1">
    <location>
        <begin position="241"/>
        <end position="305"/>
    </location>
</feature>
<sequence length="641" mass="70825">MDAQVELPGAGAKTPPHRFDSFSGLRRSGSGAFVSDPCAPLYSTLGSREGFSHWTTTSHQPPLKKLGGLKKPPLHSGDGTRPYGSFSDQRELEPAVEEPAASESNGRTTVFDRLVEAHAAVRRNLTGKKFVGEFTDDSKHKRQTFLRNKFVAGARRGLRRARHRLGVGAQRLSQKIKQIIRPLEMLQFVAILFINVAHGLSSTDFATDFDAFSVPRLLASIAARVGASDAFARWMGPFSEASSSSKREKKGPGDEKEKKGDEKHHVSRRGMRRFRARRESDDGDESRDRACALPGGLGPVSPAKLKEGLKNAKRWSGKLVGGMRRSFSSQEDLRREQSRKVEYLCREGRRLNETCDSAGAVEAFRGAVALAPDDPDLLVCLSKSLSDQVFQEDVFHNHALARALSKEAAEISERAIALRPTHAEAHLSLGAALGRLSMWSDNREKVELSRAIKERCEEAIRLDPKSDLAMHVLGRYEHQMAMLGRIVRLLVRAVYGGSLSPGTLENAESLFRRAIALAPNRLIHRVELGKLLLDVNRPDEALKELQLAVTLPREDINSEHERRDAVHLLRKHWNIEAEVPKFQDPPPTPPPRQRRSFEGVLSPRRSLDEAASPAFEGDSARGSPVESGRESPVDSARGSPG</sequence>
<dbReference type="Gene3D" id="1.25.40.10">
    <property type="entry name" value="Tetratricopeptide repeat domain"/>
    <property type="match status" value="1"/>
</dbReference>
<accession>A0A7S0GYU4</accession>
<evidence type="ECO:0000313" key="2">
    <source>
        <dbReference type="EMBL" id="CAD8445512.1"/>
    </source>
</evidence>
<gene>
    <name evidence="2" type="ORF">MSP1401_LOCUS9027</name>
</gene>
<evidence type="ECO:0008006" key="3">
    <source>
        <dbReference type="Google" id="ProtNLM"/>
    </source>
</evidence>
<dbReference type="InterPro" id="IPR011990">
    <property type="entry name" value="TPR-like_helical_dom_sf"/>
</dbReference>
<feature type="region of interest" description="Disordered" evidence="1">
    <location>
        <begin position="578"/>
        <end position="641"/>
    </location>
</feature>
<name>A0A7S0GYU4_MICPS</name>
<evidence type="ECO:0000256" key="1">
    <source>
        <dbReference type="SAM" id="MobiDB-lite"/>
    </source>
</evidence>
<dbReference type="InterPro" id="IPR049039">
    <property type="entry name" value="RMD1-3_a_helical_rpt"/>
</dbReference>
<reference evidence="2" key="1">
    <citation type="submission" date="2021-01" db="EMBL/GenBank/DDBJ databases">
        <authorList>
            <person name="Corre E."/>
            <person name="Pelletier E."/>
            <person name="Niang G."/>
            <person name="Scheremetjew M."/>
            <person name="Finn R."/>
            <person name="Kale V."/>
            <person name="Holt S."/>
            <person name="Cochrane G."/>
            <person name="Meng A."/>
            <person name="Brown T."/>
            <person name="Cohen L."/>
        </authorList>
    </citation>
    <scope>NUCLEOTIDE SEQUENCE</scope>
    <source>
        <strain evidence="2">CCAC1681</strain>
    </source>
</reference>
<feature type="compositionally biased region" description="Low complexity" evidence="1">
    <location>
        <begin position="61"/>
        <end position="71"/>
    </location>
</feature>
<proteinExistence type="predicted"/>